<feature type="compositionally biased region" description="Polar residues" evidence="1">
    <location>
        <begin position="295"/>
        <end position="304"/>
    </location>
</feature>
<feature type="compositionally biased region" description="Polar residues" evidence="1">
    <location>
        <begin position="125"/>
        <end position="135"/>
    </location>
</feature>
<gene>
    <name evidence="2" type="ORF">DFH94DRAFT_679854</name>
</gene>
<feature type="region of interest" description="Disordered" evidence="1">
    <location>
        <begin position="1"/>
        <end position="76"/>
    </location>
</feature>
<evidence type="ECO:0000313" key="2">
    <source>
        <dbReference type="EMBL" id="KAF8483293.1"/>
    </source>
</evidence>
<dbReference type="EMBL" id="WHVB01000004">
    <property type="protein sequence ID" value="KAF8483293.1"/>
    <property type="molecule type" value="Genomic_DNA"/>
</dbReference>
<feature type="compositionally biased region" description="Basic and acidic residues" evidence="1">
    <location>
        <begin position="209"/>
        <end position="225"/>
    </location>
</feature>
<organism evidence="2 3">
    <name type="scientific">Russula ochroleuca</name>
    <dbReference type="NCBI Taxonomy" id="152965"/>
    <lineage>
        <taxon>Eukaryota</taxon>
        <taxon>Fungi</taxon>
        <taxon>Dikarya</taxon>
        <taxon>Basidiomycota</taxon>
        <taxon>Agaricomycotina</taxon>
        <taxon>Agaricomycetes</taxon>
        <taxon>Russulales</taxon>
        <taxon>Russulaceae</taxon>
        <taxon>Russula</taxon>
    </lineage>
</organism>
<feature type="compositionally biased region" description="Polar residues" evidence="1">
    <location>
        <begin position="163"/>
        <end position="187"/>
    </location>
</feature>
<dbReference type="OrthoDB" id="3256461at2759"/>
<name>A0A9P5N0C7_9AGAM</name>
<feature type="compositionally biased region" description="Polar residues" evidence="1">
    <location>
        <begin position="30"/>
        <end position="73"/>
    </location>
</feature>
<feature type="region of interest" description="Disordered" evidence="1">
    <location>
        <begin position="276"/>
        <end position="343"/>
    </location>
</feature>
<feature type="compositionally biased region" description="Low complexity" evidence="1">
    <location>
        <begin position="188"/>
        <end position="201"/>
    </location>
</feature>
<keyword evidence="3" id="KW-1185">Reference proteome</keyword>
<dbReference type="AlphaFoldDB" id="A0A9P5N0C7"/>
<dbReference type="Proteomes" id="UP000759537">
    <property type="component" value="Unassembled WGS sequence"/>
</dbReference>
<protein>
    <submittedName>
        <fullName evidence="2">Uncharacterized protein</fullName>
    </submittedName>
</protein>
<evidence type="ECO:0000313" key="3">
    <source>
        <dbReference type="Proteomes" id="UP000759537"/>
    </source>
</evidence>
<feature type="compositionally biased region" description="Low complexity" evidence="1">
    <location>
        <begin position="305"/>
        <end position="317"/>
    </location>
</feature>
<reference evidence="2" key="1">
    <citation type="submission" date="2019-10" db="EMBL/GenBank/DDBJ databases">
        <authorList>
            <consortium name="DOE Joint Genome Institute"/>
            <person name="Kuo A."/>
            <person name="Miyauchi S."/>
            <person name="Kiss E."/>
            <person name="Drula E."/>
            <person name="Kohler A."/>
            <person name="Sanchez-Garcia M."/>
            <person name="Andreopoulos B."/>
            <person name="Barry K.W."/>
            <person name="Bonito G."/>
            <person name="Buee M."/>
            <person name="Carver A."/>
            <person name="Chen C."/>
            <person name="Cichocki N."/>
            <person name="Clum A."/>
            <person name="Culley D."/>
            <person name="Crous P.W."/>
            <person name="Fauchery L."/>
            <person name="Girlanda M."/>
            <person name="Hayes R."/>
            <person name="Keri Z."/>
            <person name="LaButti K."/>
            <person name="Lipzen A."/>
            <person name="Lombard V."/>
            <person name="Magnuson J."/>
            <person name="Maillard F."/>
            <person name="Morin E."/>
            <person name="Murat C."/>
            <person name="Nolan M."/>
            <person name="Ohm R."/>
            <person name="Pangilinan J."/>
            <person name="Pereira M."/>
            <person name="Perotto S."/>
            <person name="Peter M."/>
            <person name="Riley R."/>
            <person name="Sitrit Y."/>
            <person name="Stielow B."/>
            <person name="Szollosi G."/>
            <person name="Zifcakova L."/>
            <person name="Stursova M."/>
            <person name="Spatafora J.W."/>
            <person name="Tedersoo L."/>
            <person name="Vaario L.-M."/>
            <person name="Yamada A."/>
            <person name="Yan M."/>
            <person name="Wang P."/>
            <person name="Xu J."/>
            <person name="Bruns T."/>
            <person name="Baldrian P."/>
            <person name="Vilgalys R."/>
            <person name="Henrissat B."/>
            <person name="Grigoriev I.V."/>
            <person name="Hibbett D."/>
            <person name="Nagy L.G."/>
            <person name="Martin F.M."/>
        </authorList>
    </citation>
    <scope>NUCLEOTIDE SEQUENCE</scope>
    <source>
        <strain evidence="2">Prilba</strain>
    </source>
</reference>
<proteinExistence type="predicted"/>
<feature type="compositionally biased region" description="Low complexity" evidence="1">
    <location>
        <begin position="136"/>
        <end position="156"/>
    </location>
</feature>
<accession>A0A9P5N0C7</accession>
<sequence length="358" mass="39617">MSYPHNDPYQQDNAHGGQPFGYDNRRNSRSHSLQPTVQGGDNPLVNRSLSNTRTPATGQAQPFGTYGTGQNREQGLPYVSSAQTPQYPQAQGHSASFQNQIYQSGDPYMIQALDAQSPHLVSPVSPHNRTPYLTTPQQPSVPQSASHSAQAQYQYQRGDPNYSVGNPQHQRTSSTSRYPQQQQSSHQAVFAVPPDDAAASFGPNVPGELHGEVTRQSRSMRRDTSSGRTLVLNVALWVFRDDLRRGVPPCPACNKCPRRLNGNYCGSSCERWDMERRQQPQRQQSYPPSGVRPHSQPTSGITAWSTSTNTSLSTSSLEANNQYLSPGGLGDQSVEYNNPERGGWIALRYRDSSPYLRQ</sequence>
<reference evidence="2" key="2">
    <citation type="journal article" date="2020" name="Nat. Commun.">
        <title>Large-scale genome sequencing of mycorrhizal fungi provides insights into the early evolution of symbiotic traits.</title>
        <authorList>
            <person name="Miyauchi S."/>
            <person name="Kiss E."/>
            <person name="Kuo A."/>
            <person name="Drula E."/>
            <person name="Kohler A."/>
            <person name="Sanchez-Garcia M."/>
            <person name="Morin E."/>
            <person name="Andreopoulos B."/>
            <person name="Barry K.W."/>
            <person name="Bonito G."/>
            <person name="Buee M."/>
            <person name="Carver A."/>
            <person name="Chen C."/>
            <person name="Cichocki N."/>
            <person name="Clum A."/>
            <person name="Culley D."/>
            <person name="Crous P.W."/>
            <person name="Fauchery L."/>
            <person name="Girlanda M."/>
            <person name="Hayes R.D."/>
            <person name="Keri Z."/>
            <person name="LaButti K."/>
            <person name="Lipzen A."/>
            <person name="Lombard V."/>
            <person name="Magnuson J."/>
            <person name="Maillard F."/>
            <person name="Murat C."/>
            <person name="Nolan M."/>
            <person name="Ohm R.A."/>
            <person name="Pangilinan J."/>
            <person name="Pereira M.F."/>
            <person name="Perotto S."/>
            <person name="Peter M."/>
            <person name="Pfister S."/>
            <person name="Riley R."/>
            <person name="Sitrit Y."/>
            <person name="Stielow J.B."/>
            <person name="Szollosi G."/>
            <person name="Zifcakova L."/>
            <person name="Stursova M."/>
            <person name="Spatafora J.W."/>
            <person name="Tedersoo L."/>
            <person name="Vaario L.M."/>
            <person name="Yamada A."/>
            <person name="Yan M."/>
            <person name="Wang P."/>
            <person name="Xu J."/>
            <person name="Bruns T."/>
            <person name="Baldrian P."/>
            <person name="Vilgalys R."/>
            <person name="Dunand C."/>
            <person name="Henrissat B."/>
            <person name="Grigoriev I.V."/>
            <person name="Hibbett D."/>
            <person name="Nagy L.G."/>
            <person name="Martin F.M."/>
        </authorList>
    </citation>
    <scope>NUCLEOTIDE SEQUENCE</scope>
    <source>
        <strain evidence="2">Prilba</strain>
    </source>
</reference>
<comment type="caution">
    <text evidence="2">The sequence shown here is derived from an EMBL/GenBank/DDBJ whole genome shotgun (WGS) entry which is preliminary data.</text>
</comment>
<feature type="compositionally biased region" description="Low complexity" evidence="1">
    <location>
        <begin position="280"/>
        <end position="289"/>
    </location>
</feature>
<feature type="region of interest" description="Disordered" evidence="1">
    <location>
        <begin position="119"/>
        <end position="225"/>
    </location>
</feature>
<evidence type="ECO:0000256" key="1">
    <source>
        <dbReference type="SAM" id="MobiDB-lite"/>
    </source>
</evidence>